<keyword evidence="2" id="KW-1185">Reference proteome</keyword>
<dbReference type="EMBL" id="ML208864">
    <property type="protein sequence ID" value="TFK59923.1"/>
    <property type="molecule type" value="Genomic_DNA"/>
</dbReference>
<organism evidence="1 2">
    <name type="scientific">Pluteus cervinus</name>
    <dbReference type="NCBI Taxonomy" id="181527"/>
    <lineage>
        <taxon>Eukaryota</taxon>
        <taxon>Fungi</taxon>
        <taxon>Dikarya</taxon>
        <taxon>Basidiomycota</taxon>
        <taxon>Agaricomycotina</taxon>
        <taxon>Agaricomycetes</taxon>
        <taxon>Agaricomycetidae</taxon>
        <taxon>Agaricales</taxon>
        <taxon>Pluteineae</taxon>
        <taxon>Pluteaceae</taxon>
        <taxon>Pluteus</taxon>
    </lineage>
</organism>
<sequence length="139" mass="15851">MGLREYMRRSCRTHPSMARTPISRGQYNPCSPSGRQPQPSRNERYGGTLDDRGLKCFYIHPTGKGRVYSWALASISPGILAFHACFTYDYGISREDPEVDHDKPIPHTYGADSEEVNNYGISHEEVDRSLKSSQRWNQP</sequence>
<reference evidence="1 2" key="1">
    <citation type="journal article" date="2019" name="Nat. Ecol. Evol.">
        <title>Megaphylogeny resolves global patterns of mushroom evolution.</title>
        <authorList>
            <person name="Varga T."/>
            <person name="Krizsan K."/>
            <person name="Foldi C."/>
            <person name="Dima B."/>
            <person name="Sanchez-Garcia M."/>
            <person name="Sanchez-Ramirez S."/>
            <person name="Szollosi G.J."/>
            <person name="Szarkandi J.G."/>
            <person name="Papp V."/>
            <person name="Albert L."/>
            <person name="Andreopoulos W."/>
            <person name="Angelini C."/>
            <person name="Antonin V."/>
            <person name="Barry K.W."/>
            <person name="Bougher N.L."/>
            <person name="Buchanan P."/>
            <person name="Buyck B."/>
            <person name="Bense V."/>
            <person name="Catcheside P."/>
            <person name="Chovatia M."/>
            <person name="Cooper J."/>
            <person name="Damon W."/>
            <person name="Desjardin D."/>
            <person name="Finy P."/>
            <person name="Geml J."/>
            <person name="Haridas S."/>
            <person name="Hughes K."/>
            <person name="Justo A."/>
            <person name="Karasinski D."/>
            <person name="Kautmanova I."/>
            <person name="Kiss B."/>
            <person name="Kocsube S."/>
            <person name="Kotiranta H."/>
            <person name="LaButti K.M."/>
            <person name="Lechner B.E."/>
            <person name="Liimatainen K."/>
            <person name="Lipzen A."/>
            <person name="Lukacs Z."/>
            <person name="Mihaltcheva S."/>
            <person name="Morgado L.N."/>
            <person name="Niskanen T."/>
            <person name="Noordeloos M.E."/>
            <person name="Ohm R.A."/>
            <person name="Ortiz-Santana B."/>
            <person name="Ovrebo C."/>
            <person name="Racz N."/>
            <person name="Riley R."/>
            <person name="Savchenko A."/>
            <person name="Shiryaev A."/>
            <person name="Soop K."/>
            <person name="Spirin V."/>
            <person name="Szebenyi C."/>
            <person name="Tomsovsky M."/>
            <person name="Tulloss R.E."/>
            <person name="Uehling J."/>
            <person name="Grigoriev I.V."/>
            <person name="Vagvolgyi C."/>
            <person name="Papp T."/>
            <person name="Martin F.M."/>
            <person name="Miettinen O."/>
            <person name="Hibbett D.S."/>
            <person name="Nagy L.G."/>
        </authorList>
    </citation>
    <scope>NUCLEOTIDE SEQUENCE [LARGE SCALE GENOMIC DNA]</scope>
    <source>
        <strain evidence="1 2">NL-1719</strain>
    </source>
</reference>
<name>A0ACD3A2P1_9AGAR</name>
<evidence type="ECO:0000313" key="1">
    <source>
        <dbReference type="EMBL" id="TFK59923.1"/>
    </source>
</evidence>
<dbReference type="Proteomes" id="UP000308600">
    <property type="component" value="Unassembled WGS sequence"/>
</dbReference>
<gene>
    <name evidence="1" type="ORF">BDN72DRAFT_567717</name>
</gene>
<evidence type="ECO:0000313" key="2">
    <source>
        <dbReference type="Proteomes" id="UP000308600"/>
    </source>
</evidence>
<protein>
    <submittedName>
        <fullName evidence="1">Uncharacterized protein</fullName>
    </submittedName>
</protein>
<accession>A0ACD3A2P1</accession>
<proteinExistence type="predicted"/>